<dbReference type="Proteomes" id="UP000317982">
    <property type="component" value="Unassembled WGS sequence"/>
</dbReference>
<reference evidence="1 2" key="1">
    <citation type="submission" date="2019-07" db="EMBL/GenBank/DDBJ databases">
        <title>Cryptosporangium phraense sp. nov., isolated from plant litter.</title>
        <authorList>
            <person name="Suriyachadkun C."/>
        </authorList>
    </citation>
    <scope>NUCLEOTIDE SEQUENCE [LARGE SCALE GENOMIC DNA]</scope>
    <source>
        <strain evidence="1 2">A-T 5661</strain>
    </source>
</reference>
<name>A0A545AQY7_9ACTN</name>
<dbReference type="AlphaFoldDB" id="A0A545AQY7"/>
<evidence type="ECO:0000313" key="1">
    <source>
        <dbReference type="EMBL" id="TQS43734.1"/>
    </source>
</evidence>
<protein>
    <submittedName>
        <fullName evidence="1">Uncharacterized protein</fullName>
    </submittedName>
</protein>
<sequence>MYGGLTDHEVPTSVQELASFLSAATEAAEELSEGLGHLATEGGFGLFPKFTASLEAAEEACGLAREAIGELHSALREDVDI</sequence>
<keyword evidence="2" id="KW-1185">Reference proteome</keyword>
<proteinExistence type="predicted"/>
<evidence type="ECO:0000313" key="2">
    <source>
        <dbReference type="Proteomes" id="UP000317982"/>
    </source>
</evidence>
<dbReference type="RefSeq" id="WP_142705647.1">
    <property type="nucleotide sequence ID" value="NZ_VIRS01000011.1"/>
</dbReference>
<accession>A0A545AQY7</accession>
<organism evidence="1 2">
    <name type="scientific">Cryptosporangium phraense</name>
    <dbReference type="NCBI Taxonomy" id="2593070"/>
    <lineage>
        <taxon>Bacteria</taxon>
        <taxon>Bacillati</taxon>
        <taxon>Actinomycetota</taxon>
        <taxon>Actinomycetes</taxon>
        <taxon>Cryptosporangiales</taxon>
        <taxon>Cryptosporangiaceae</taxon>
        <taxon>Cryptosporangium</taxon>
    </lineage>
</organism>
<comment type="caution">
    <text evidence="1">The sequence shown here is derived from an EMBL/GenBank/DDBJ whole genome shotgun (WGS) entry which is preliminary data.</text>
</comment>
<gene>
    <name evidence="1" type="ORF">FL583_16995</name>
</gene>
<dbReference type="EMBL" id="VIRS01000011">
    <property type="protein sequence ID" value="TQS43734.1"/>
    <property type="molecule type" value="Genomic_DNA"/>
</dbReference>
<dbReference type="InParanoid" id="A0A545AQY7"/>